<proteinExistence type="predicted"/>
<protein>
    <recommendedName>
        <fullName evidence="3">Copper oxidase</fullName>
    </recommendedName>
</protein>
<dbReference type="PROSITE" id="PS51318">
    <property type="entry name" value="TAT"/>
    <property type="match status" value="1"/>
</dbReference>
<dbReference type="InterPro" id="IPR006311">
    <property type="entry name" value="TAT_signal"/>
</dbReference>
<sequence>MRTPTRRAALGAGLAVAGTGLLTARSGSMAGMDHSAMGEGGTPAP</sequence>
<dbReference type="RefSeq" id="WP_285340332.1">
    <property type="nucleotide sequence ID" value="NZ_JASITI010000001.1"/>
</dbReference>
<reference evidence="1 2" key="1">
    <citation type="submission" date="2023-05" db="EMBL/GenBank/DDBJ databases">
        <title>Sequencing and Assembly of Streptomyces sp. NP73.</title>
        <authorList>
            <person name="Konwar A.N."/>
            <person name="Saikia K."/>
            <person name="Thakur D."/>
        </authorList>
    </citation>
    <scope>NUCLEOTIDE SEQUENCE [LARGE SCALE GENOMIC DNA]</scope>
    <source>
        <strain evidence="1 2">NP73</strain>
    </source>
</reference>
<dbReference type="EMBL" id="JASITI010000001">
    <property type="protein sequence ID" value="MDK9494457.1"/>
    <property type="molecule type" value="Genomic_DNA"/>
</dbReference>
<evidence type="ECO:0008006" key="3">
    <source>
        <dbReference type="Google" id="ProtNLM"/>
    </source>
</evidence>
<organism evidence="1 2">
    <name type="scientific">Streptomyces katrae</name>
    <dbReference type="NCBI Taxonomy" id="68223"/>
    <lineage>
        <taxon>Bacteria</taxon>
        <taxon>Bacillati</taxon>
        <taxon>Actinomycetota</taxon>
        <taxon>Actinomycetes</taxon>
        <taxon>Kitasatosporales</taxon>
        <taxon>Streptomycetaceae</taxon>
        <taxon>Streptomyces</taxon>
    </lineage>
</organism>
<comment type="caution">
    <text evidence="1">The sequence shown here is derived from an EMBL/GenBank/DDBJ whole genome shotgun (WGS) entry which is preliminary data.</text>
</comment>
<accession>A0ABT7GLJ5</accession>
<evidence type="ECO:0000313" key="2">
    <source>
        <dbReference type="Proteomes" id="UP001223390"/>
    </source>
</evidence>
<evidence type="ECO:0000313" key="1">
    <source>
        <dbReference type="EMBL" id="MDK9494457.1"/>
    </source>
</evidence>
<dbReference type="Proteomes" id="UP001223390">
    <property type="component" value="Unassembled WGS sequence"/>
</dbReference>
<name>A0ABT7GLJ5_9ACTN</name>
<gene>
    <name evidence="1" type="ORF">QEZ40_000334</name>
</gene>
<keyword evidence="2" id="KW-1185">Reference proteome</keyword>